<reference evidence="1" key="1">
    <citation type="journal article" date="2017" name="Genome Announc.">
        <title>High-Quality Whole-Genome Sequences of the Oligo-Mouse-Microbiota Bacterial Community.</title>
        <authorList>
            <person name="Garzetti D."/>
            <person name="Brugiroux S."/>
            <person name="Bunk B."/>
            <person name="Pukall R."/>
            <person name="McCoy K.D."/>
            <person name="Macpherson A.J."/>
            <person name="Stecher B."/>
        </authorList>
    </citation>
    <scope>NUCLEOTIDE SEQUENCE</scope>
    <source>
        <strain evidence="1">KB18</strain>
    </source>
</reference>
<proteinExistence type="predicted"/>
<evidence type="ECO:0000313" key="4">
    <source>
        <dbReference type="Proteomes" id="UP000596035"/>
    </source>
</evidence>
<evidence type="ECO:0000313" key="1">
    <source>
        <dbReference type="EMBL" id="ASB40631.1"/>
    </source>
</evidence>
<name>A0A1Z2XQF5_9FIRM</name>
<accession>A0A1Z2XQF5</accession>
<dbReference type="EMBL" id="CP021422">
    <property type="protein sequence ID" value="ASB40631.1"/>
    <property type="molecule type" value="Genomic_DNA"/>
</dbReference>
<dbReference type="KEGG" id="amur:ADH66_08145"/>
<dbReference type="Proteomes" id="UP000196710">
    <property type="component" value="Chromosome"/>
</dbReference>
<dbReference type="EMBL" id="CP065321">
    <property type="protein sequence ID" value="QQR29908.1"/>
    <property type="molecule type" value="Genomic_DNA"/>
</dbReference>
<dbReference type="RefSeq" id="WP_066533644.1">
    <property type="nucleotide sequence ID" value="NZ_CP021422.1"/>
</dbReference>
<evidence type="ECO:0008006" key="5">
    <source>
        <dbReference type="Google" id="ProtNLM"/>
    </source>
</evidence>
<dbReference type="Proteomes" id="UP000596035">
    <property type="component" value="Chromosome"/>
</dbReference>
<protein>
    <recommendedName>
        <fullName evidence="5">GGDEF domain-containing protein</fullName>
    </recommendedName>
</protein>
<reference evidence="2 4" key="3">
    <citation type="submission" date="2020-11" db="EMBL/GenBank/DDBJ databases">
        <title>Closed and high quality bacterial genomes of the OMM12 community.</title>
        <authorList>
            <person name="Marbouty M."/>
            <person name="Lamy-Besnier Q."/>
            <person name="Debarbieux L."/>
            <person name="Koszul R."/>
        </authorList>
    </citation>
    <scope>NUCLEOTIDE SEQUENCE [LARGE SCALE GENOMIC DNA]</scope>
    <source>
        <strain evidence="2 4">KB18</strain>
    </source>
</reference>
<keyword evidence="3" id="KW-1185">Reference proteome</keyword>
<gene>
    <name evidence="1" type="ORF">ADH66_08145</name>
    <name evidence="2" type="ORF">I5Q82_18180</name>
</gene>
<reference evidence="3" key="2">
    <citation type="submission" date="2017-05" db="EMBL/GenBank/DDBJ databases">
        <title>Improved OligoMM genomes.</title>
        <authorList>
            <person name="Garzetti D."/>
        </authorList>
    </citation>
    <scope>NUCLEOTIDE SEQUENCE [LARGE SCALE GENOMIC DNA]</scope>
    <source>
        <strain evidence="3">KB18</strain>
    </source>
</reference>
<organism evidence="2 4">
    <name type="scientific">Acutalibacter muris</name>
    <dbReference type="NCBI Taxonomy" id="1796620"/>
    <lineage>
        <taxon>Bacteria</taxon>
        <taxon>Bacillati</taxon>
        <taxon>Bacillota</taxon>
        <taxon>Clostridia</taxon>
        <taxon>Eubacteriales</taxon>
        <taxon>Acutalibacteraceae</taxon>
        <taxon>Acutalibacter</taxon>
    </lineage>
</organism>
<evidence type="ECO:0000313" key="2">
    <source>
        <dbReference type="EMBL" id="QQR29908.1"/>
    </source>
</evidence>
<dbReference type="AlphaFoldDB" id="A0A1Z2XQF5"/>
<sequence>MLAAVEQAPLEKNEYRQVQHALTELLHQRSTMVEENELARKGLREHVLRSILSGRVSKDSLIYRHAYNSGINLESGRFLVVLYDVEEFGKVFSGVGADGDGDDFT</sequence>
<evidence type="ECO:0000313" key="3">
    <source>
        <dbReference type="Proteomes" id="UP000196710"/>
    </source>
</evidence>